<dbReference type="EMBL" id="AY577377">
    <property type="protein sequence ID" value="AAS86702.1"/>
    <property type="molecule type" value="mRNA"/>
</dbReference>
<proteinExistence type="evidence at transcript level"/>
<reference evidence="1" key="1">
    <citation type="submission" date="2004-03" db="EMBL/GenBank/DDBJ databases">
        <title>A genome-wide screening approach for membrane-targeted gene products.</title>
        <authorList>
            <person name="Jaaro H."/>
            <person name="Levy Z."/>
            <person name="Fainzilber M."/>
        </authorList>
    </citation>
    <scope>NUCLEOTIDE SEQUENCE</scope>
    <source>
        <tissue evidence="1">CNS</tissue>
    </source>
</reference>
<dbReference type="AlphaFoldDB" id="Q592T7"/>
<accession>Q592T7</accession>
<evidence type="ECO:0000313" key="1">
    <source>
        <dbReference type="EMBL" id="AAS86702.1"/>
    </source>
</evidence>
<protein>
    <submittedName>
        <fullName evidence="1">Uncharacterized protein</fullName>
    </submittedName>
</protein>
<sequence length="168" mass="18909">MNFNKNGMSSIVRATYNIPLLGKDSLKLDSKYTDKSKNTLSSYIVSSDLSWTQRKNYNLALNLAVDHKEKTSQTDVSVNYGANPKDPKKTVTFNYIYKSKAMARKNAEFDLEVKAAVPEQDISSSLKYSHKHTQSELDSTLNLRFAPYLEKDIFAAVKLNNNGENGLT</sequence>
<feature type="non-terminal residue" evidence="1">
    <location>
        <position position="168"/>
    </location>
</feature>
<organism evidence="1">
    <name type="scientific">Lymnaea stagnalis</name>
    <name type="common">Great pond snail</name>
    <name type="synonym">Helix stagnalis</name>
    <dbReference type="NCBI Taxonomy" id="6523"/>
    <lineage>
        <taxon>Eukaryota</taxon>
        <taxon>Metazoa</taxon>
        <taxon>Spiralia</taxon>
        <taxon>Lophotrochozoa</taxon>
        <taxon>Mollusca</taxon>
        <taxon>Gastropoda</taxon>
        <taxon>Heterobranchia</taxon>
        <taxon>Euthyneura</taxon>
        <taxon>Panpulmonata</taxon>
        <taxon>Hygrophila</taxon>
        <taxon>Lymnaeoidea</taxon>
        <taxon>Lymnaeidae</taxon>
        <taxon>Lymnaea</taxon>
    </lineage>
</organism>
<feature type="non-terminal residue" evidence="1">
    <location>
        <position position="1"/>
    </location>
</feature>
<name>Q592T7_LYMST</name>